<dbReference type="PRINTS" id="PR01438">
    <property type="entry name" value="UNVRSLSTRESS"/>
</dbReference>
<comment type="similarity">
    <text evidence="1">Belongs to the universal stress protein A family.</text>
</comment>
<dbReference type="PANTHER" id="PTHR46268">
    <property type="entry name" value="STRESS RESPONSE PROTEIN NHAX"/>
    <property type="match status" value="1"/>
</dbReference>
<dbReference type="CDD" id="cd00293">
    <property type="entry name" value="USP-like"/>
    <property type="match status" value="2"/>
</dbReference>
<dbReference type="InterPro" id="IPR006015">
    <property type="entry name" value="Universal_stress_UspA"/>
</dbReference>
<feature type="domain" description="UspA" evidence="2">
    <location>
        <begin position="202"/>
        <end position="275"/>
    </location>
</feature>
<dbReference type="Pfam" id="PF00582">
    <property type="entry name" value="Usp"/>
    <property type="match status" value="2"/>
</dbReference>
<sequence length="275" mass="29722">MNNTVIACVDGSPSTRAVCEYAAWAAALLDSPLSLLHVLEKDAHPAVSDLTGSIGIDSQAHLTEELVKVEGERSRLLMAQGKAILAGCAELLNDAGHADVQLLQKHGALDEILADLGDVRLMVLGRRGTQNPVGSHLERIIRLQKKPVLIVPEAYSTPTKVMFAYDGSDESRKNLTRLTLSPLLNGLVCHIVMVKGDTRTLQEAQNVLQEAGITTESHILEGTSVADALCRYANENGINLIVMGAYGHSPLRRFFIGSNTTAMLEKTQIPLLMLR</sequence>
<dbReference type="PANTHER" id="PTHR46268:SF15">
    <property type="entry name" value="UNIVERSAL STRESS PROTEIN HP_0031"/>
    <property type="match status" value="1"/>
</dbReference>
<dbReference type="RefSeq" id="WP_004207021.1">
    <property type="nucleotide sequence ID" value="NZ_CP100878.1"/>
</dbReference>
<accession>A0A2R4PGE9</accession>
<evidence type="ECO:0000259" key="2">
    <source>
        <dbReference type="Pfam" id="PF00582"/>
    </source>
</evidence>
<feature type="domain" description="UspA" evidence="2">
    <location>
        <begin position="1"/>
        <end position="152"/>
    </location>
</feature>
<keyword evidence="3" id="KW-0614">Plasmid</keyword>
<proteinExistence type="inferred from homology"/>
<evidence type="ECO:0000256" key="1">
    <source>
        <dbReference type="ARBA" id="ARBA00008791"/>
    </source>
</evidence>
<dbReference type="EMBL" id="MG252895">
    <property type="protein sequence ID" value="AVX50740.1"/>
    <property type="molecule type" value="Genomic_DNA"/>
</dbReference>
<dbReference type="Gene3D" id="3.40.50.12370">
    <property type="match status" value="1"/>
</dbReference>
<protein>
    <submittedName>
        <fullName evidence="3">Universal stress protein</fullName>
    </submittedName>
</protein>
<geneLocation type="plasmid" evidence="3">
    <name>pEsco-36073cz</name>
</geneLocation>
<dbReference type="AlphaFoldDB" id="A0A2R4PGE9"/>
<reference evidence="3" key="1">
    <citation type="submission" date="2017-10" db="EMBL/GenBank/DDBJ databases">
        <title>Characterization of NDM-producing Enterobacteriaceae of Czech origin.</title>
        <authorList>
            <person name="Paskova V."/>
            <person name="Papagiannitsis C.C."/>
            <person name="Hrabak J."/>
        </authorList>
    </citation>
    <scope>NUCLEOTIDE SEQUENCE</scope>
    <source>
        <strain evidence="3">Esco-36073cz</strain>
        <plasmid evidence="3">pEsco-36073cz</plasmid>
    </source>
</reference>
<organism evidence="3">
    <name type="scientific">Escherichia coli</name>
    <dbReference type="NCBI Taxonomy" id="562"/>
    <lineage>
        <taxon>Bacteria</taxon>
        <taxon>Pseudomonadati</taxon>
        <taxon>Pseudomonadota</taxon>
        <taxon>Gammaproteobacteria</taxon>
        <taxon>Enterobacterales</taxon>
        <taxon>Enterobacteriaceae</taxon>
        <taxon>Escherichia</taxon>
    </lineage>
</organism>
<evidence type="ECO:0000313" key="3">
    <source>
        <dbReference type="EMBL" id="AVX50740.1"/>
    </source>
</evidence>
<name>A0A2R4PGE9_ECOLX</name>
<dbReference type="InterPro" id="IPR006016">
    <property type="entry name" value="UspA"/>
</dbReference>
<dbReference type="SUPFAM" id="SSF52402">
    <property type="entry name" value="Adenine nucleotide alpha hydrolases-like"/>
    <property type="match status" value="2"/>
</dbReference>